<feature type="region of interest" description="Disordered" evidence="2">
    <location>
        <begin position="653"/>
        <end position="715"/>
    </location>
</feature>
<gene>
    <name evidence="4" type="ORF">Tci_020077</name>
</gene>
<feature type="domain" description="CCHC-type" evidence="3">
    <location>
        <begin position="175"/>
        <end position="191"/>
    </location>
</feature>
<protein>
    <recommendedName>
        <fullName evidence="3">CCHC-type domain-containing protein</fullName>
    </recommendedName>
</protein>
<feature type="domain" description="CCHC-type" evidence="3">
    <location>
        <begin position="287"/>
        <end position="303"/>
    </location>
</feature>
<dbReference type="InterPro" id="IPR013103">
    <property type="entry name" value="RVT_2"/>
</dbReference>
<feature type="compositionally biased region" description="Low complexity" evidence="2">
    <location>
        <begin position="682"/>
        <end position="691"/>
    </location>
</feature>
<dbReference type="Gene3D" id="4.10.60.10">
    <property type="entry name" value="Zinc finger, CCHC-type"/>
    <property type="match status" value="1"/>
</dbReference>
<evidence type="ECO:0000313" key="4">
    <source>
        <dbReference type="EMBL" id="GEU48099.1"/>
    </source>
</evidence>
<name>A0A6L2KGP0_TANCI</name>
<dbReference type="GO" id="GO:0003676">
    <property type="term" value="F:nucleic acid binding"/>
    <property type="evidence" value="ECO:0007669"/>
    <property type="project" value="InterPro"/>
</dbReference>
<evidence type="ECO:0000259" key="3">
    <source>
        <dbReference type="SMART" id="SM00343"/>
    </source>
</evidence>
<dbReference type="EMBL" id="BKCJ010002371">
    <property type="protein sequence ID" value="GEU48099.1"/>
    <property type="molecule type" value="Genomic_DNA"/>
</dbReference>
<dbReference type="InterPro" id="IPR025724">
    <property type="entry name" value="GAG-pre-integrase_dom"/>
</dbReference>
<feature type="compositionally biased region" description="Basic and acidic residues" evidence="2">
    <location>
        <begin position="662"/>
        <end position="681"/>
    </location>
</feature>
<keyword evidence="1" id="KW-0175">Coiled coil</keyword>
<evidence type="ECO:0000256" key="2">
    <source>
        <dbReference type="SAM" id="MobiDB-lite"/>
    </source>
</evidence>
<dbReference type="SUPFAM" id="SSF56672">
    <property type="entry name" value="DNA/RNA polymerases"/>
    <property type="match status" value="1"/>
</dbReference>
<accession>A0A6L2KGP0</accession>
<reference evidence="4" key="1">
    <citation type="journal article" date="2019" name="Sci. Rep.">
        <title>Draft genome of Tanacetum cinerariifolium, the natural source of mosquito coil.</title>
        <authorList>
            <person name="Yamashiro T."/>
            <person name="Shiraishi A."/>
            <person name="Satake H."/>
            <person name="Nakayama K."/>
        </authorList>
    </citation>
    <scope>NUCLEOTIDE SEQUENCE</scope>
</reference>
<dbReference type="InterPro" id="IPR057670">
    <property type="entry name" value="SH3_retrovirus"/>
</dbReference>
<sequence length="1748" mass="196829">MALPDKHQLKFNSHKDAKTLMEAIEKRFGGNTKIKKVQKTLLKQQFENFTGSTFEGLNQIHDRLQKLTHTLIWRNKDDLEDKILDDLFNSLKIYETEVKHSSSPSTASQNLDFISSSQTDSTTDSVSSTISVYAVGSKLPTSPLPNVDSLSNAKTGRNLGAIGTASMGFDMSKVECYNCHRKGHFAREYRSHKDPRRPGSYDWSYQAEEKPANFALMDFLSSSSLDNETGLEYVEARLLVYKQNESVFEENIKLLNIEPLKTTIPAITPVRVSSKTQCRGTRRNKKACFVCKSVDHLIKDCDFHTRKLAQRNYAPRVLTRSKLVLNTAARPVSADLPNIPMTRPRHAHHVVTKSNSPILRHITRSPSSKTSNSPPRVTAAKAPVNMSYLSDFEELNGGYVAFGGNPKGGKITGKGKIKTGKLDFDNVYFVKELKFNRFSVSKMCDKKNRVLFTDTECLVLSLDFKLPNESQVLLRVPRENNMYNVNLKTIVPSEDLTCLFTKATIDESNLWHRRLGHINFKTINKLVKGYLVRGLATKNRVLVTKPHKKTPYELLHGRTPSIGFMRPFGCPVTILNTLDQLGKFQGKVDEGFLVGYSVCSKAFRVFNSRTRIIQETLHVNFLENKPNVAGAGPTWLFDIDSLTGTMNYYPVTAGNQTNSGNNEKDAPFDGNKHDVDTKKSESVVIHSSSSSAQTRKQVDKTEKENKGKSPVKSFTGYRDLNTEFKDCSNNSSNEVNAAGSTVLTVGHNFINNTNNFSAAGPSNTTVSLTYEKSSFIDASTLPDDPDMPDLEDITYSDDEDAVGVEADLNNLESSIPVSHIPTTRIYKDHPVSQIIGDLSSTTQTRSMTKAVKDQGGLSQMFDKDFYTCMFACFLSQEEPKRVYRNKNNERGIVIRNKARLVAQGHTHEQGIDYEEVFSPVARIEAIRLFLAYASFMVFMVYQIDVKSAFLYGIIEEEVYVCQPPGFEDPDHPDKVYKVVKALYGLHQAHRAWYVTLTTYLLENGFQRCTIDQTLFIKKQKRDILLVQIYVDDIIFGATNKDLCKSFEKLMKDRFQMSSIGELTFFLGLQVKQKKDGIFISQDKYVAEILRKFGLTKGKSTSTPIDTEKPLLKNPDGEDVDCKKQTVVTTSSIEAEYVAAASGCAQVLWIQNQLLDYRVFNSPMLYLLRVKMVLNSPWIMPILGIQELASPIANGSWLQALVDRKKVVLTEAAIRDVLRLDDAKGVDYLPNEEIFAELARRKFKFSKYIFESLVRNVDSSFRFYMYPRMVGKGFSWVETPLFKGMLVVGVNVEEGNAEEQVQDDANDAAAQGTNADDTAAIGEAVQHTPPPSPQPQPQAQPQAADFLINDTIIEDVSNQERMIDKLNRDEGVALMDEKEEEKKTKKANDITGDDQVKGRQAEIYQIVMDHPLKVLSMQEDEPDEVEEVVEVVTTAKLITEVVTTASESVSAASITIPVAEPQVPAATPTGVPVRVAAASTKKRKRVVIRDPEEASTTIKPADTKYKDKGKGKMDIDWDTVFEHVKQKAKEDPAVQRYQVMKKMPQTEAQARKNMIMYLKNVAGFRLDYFKGMSYDDTRPIFKAKFNTNIEFLLKSKEQIEEEERRAIQSINETPAQKAAKKRKLNEEIAELNKHLEIVSDEDDDVYTEATPLARKVPVVDYTIILLNNKPHYKIIKADGTHQLKYPLSRYTLDQMLNAVKLRVEEQSEMSLELLSFGVDAIKELEEKHQVFNAAGEELSAAMEKLMLLD</sequence>
<comment type="caution">
    <text evidence="4">The sequence shown here is derived from an EMBL/GenBank/DDBJ whole genome shotgun (WGS) entry which is preliminary data.</text>
</comment>
<feature type="coiled-coil region" evidence="1">
    <location>
        <begin position="1581"/>
        <end position="1640"/>
    </location>
</feature>
<evidence type="ECO:0000256" key="1">
    <source>
        <dbReference type="SAM" id="Coils"/>
    </source>
</evidence>
<proteinExistence type="predicted"/>
<dbReference type="Pfam" id="PF07727">
    <property type="entry name" value="RVT_2"/>
    <property type="match status" value="1"/>
</dbReference>
<dbReference type="InterPro" id="IPR043502">
    <property type="entry name" value="DNA/RNA_pol_sf"/>
</dbReference>
<dbReference type="GO" id="GO:0008270">
    <property type="term" value="F:zinc ion binding"/>
    <property type="evidence" value="ECO:0007669"/>
    <property type="project" value="InterPro"/>
</dbReference>
<feature type="compositionally biased region" description="Basic and acidic residues" evidence="2">
    <location>
        <begin position="696"/>
        <end position="707"/>
    </location>
</feature>
<dbReference type="Pfam" id="PF25597">
    <property type="entry name" value="SH3_retrovirus"/>
    <property type="match status" value="1"/>
</dbReference>
<dbReference type="InterPro" id="IPR001878">
    <property type="entry name" value="Znf_CCHC"/>
</dbReference>
<dbReference type="SMART" id="SM00343">
    <property type="entry name" value="ZnF_C2HC"/>
    <property type="match status" value="2"/>
</dbReference>
<dbReference type="Pfam" id="PF13976">
    <property type="entry name" value="gag_pre-integrs"/>
    <property type="match status" value="1"/>
</dbReference>
<organism evidence="4">
    <name type="scientific">Tanacetum cinerariifolium</name>
    <name type="common">Dalmatian daisy</name>
    <name type="synonym">Chrysanthemum cinerariifolium</name>
    <dbReference type="NCBI Taxonomy" id="118510"/>
    <lineage>
        <taxon>Eukaryota</taxon>
        <taxon>Viridiplantae</taxon>
        <taxon>Streptophyta</taxon>
        <taxon>Embryophyta</taxon>
        <taxon>Tracheophyta</taxon>
        <taxon>Spermatophyta</taxon>
        <taxon>Magnoliopsida</taxon>
        <taxon>eudicotyledons</taxon>
        <taxon>Gunneridae</taxon>
        <taxon>Pentapetalae</taxon>
        <taxon>asterids</taxon>
        <taxon>campanulids</taxon>
        <taxon>Asterales</taxon>
        <taxon>Asteraceae</taxon>
        <taxon>Asteroideae</taxon>
        <taxon>Anthemideae</taxon>
        <taxon>Anthemidinae</taxon>
        <taxon>Tanacetum</taxon>
    </lineage>
</organism>